<dbReference type="Gene3D" id="3.90.1300.10">
    <property type="entry name" value="Amidase signature (AS) domain"/>
    <property type="match status" value="1"/>
</dbReference>
<feature type="domain" description="Amidase" evidence="2">
    <location>
        <begin position="25"/>
        <end position="450"/>
    </location>
</feature>
<evidence type="ECO:0000259" key="2">
    <source>
        <dbReference type="Pfam" id="PF01425"/>
    </source>
</evidence>
<dbReference type="InterPro" id="IPR036928">
    <property type="entry name" value="AS_sf"/>
</dbReference>
<dbReference type="EMBL" id="JACIBT010000001">
    <property type="protein sequence ID" value="MBB3667047.1"/>
    <property type="molecule type" value="Genomic_DNA"/>
</dbReference>
<organism evidence="3 4">
    <name type="scientific">Garicola koreensis</name>
    <dbReference type="NCBI Taxonomy" id="1262554"/>
    <lineage>
        <taxon>Bacteria</taxon>
        <taxon>Bacillati</taxon>
        <taxon>Actinomycetota</taxon>
        <taxon>Actinomycetes</taxon>
        <taxon>Micrococcales</taxon>
        <taxon>Micrococcaceae</taxon>
        <taxon>Garicola</taxon>
    </lineage>
</organism>
<dbReference type="InterPro" id="IPR020556">
    <property type="entry name" value="Amidase_CS"/>
</dbReference>
<dbReference type="Proteomes" id="UP000547528">
    <property type="component" value="Unassembled WGS sequence"/>
</dbReference>
<evidence type="ECO:0000256" key="1">
    <source>
        <dbReference type="SAM" id="MobiDB-lite"/>
    </source>
</evidence>
<accession>A0A7W5TR33</accession>
<evidence type="ECO:0000313" key="3">
    <source>
        <dbReference type="EMBL" id="MBB3667047.1"/>
    </source>
</evidence>
<dbReference type="EC" id="3.5.1.4" evidence="3"/>
<dbReference type="PANTHER" id="PTHR11895:SF76">
    <property type="entry name" value="INDOLEACETAMIDE HYDROLASE"/>
    <property type="match status" value="1"/>
</dbReference>
<dbReference type="AlphaFoldDB" id="A0A7W5TR33"/>
<dbReference type="RefSeq" id="WP_183357416.1">
    <property type="nucleotide sequence ID" value="NZ_BAABKR010000001.1"/>
</dbReference>
<dbReference type="PROSITE" id="PS00571">
    <property type="entry name" value="AMIDASES"/>
    <property type="match status" value="1"/>
</dbReference>
<keyword evidence="4" id="KW-1185">Reference proteome</keyword>
<comment type="caution">
    <text evidence="3">The sequence shown here is derived from an EMBL/GenBank/DDBJ whole genome shotgun (WGS) entry which is preliminary data.</text>
</comment>
<reference evidence="3 4" key="1">
    <citation type="submission" date="2020-08" db="EMBL/GenBank/DDBJ databases">
        <title>Sequencing the genomes of 1000 actinobacteria strains.</title>
        <authorList>
            <person name="Klenk H.-P."/>
        </authorList>
    </citation>
    <scope>NUCLEOTIDE SEQUENCE [LARGE SCALE GENOMIC DNA]</scope>
    <source>
        <strain evidence="3 4">DSM 28238</strain>
    </source>
</reference>
<feature type="region of interest" description="Disordered" evidence="1">
    <location>
        <begin position="67"/>
        <end position="97"/>
    </location>
</feature>
<sequence>MNELLDCSATELLRRLRTKEVSSRELVEAHLQRIEEVNPVINAVVTVDADGALAAAAEADRTRASGVPVGALHGLPMTHKDTHRTRGMRTTMGSPVFTDHVPDQDDLIIARLRQAGVISTGKNNVPEFAAGSHTFNSVLGTTTNPYAPDRSAGGSSGGLAAAVAARIQPLGDGSDMGGSLRIPASFCNVVGFRPSYGVIPAPSPTNDEQWLATPGPMSRSVEDAALFMSAAAGPVPQLPSAAPLNGSSFSGALNTDMRGVRIGWSADFGIGIPVEPEVVETLEAQLSVFEELGAVVEEATIDFSEADAVFHATRAMTFAEQYGELVRTHRDDIKPEVVWNVEEGWSLSAEQRVETTAASARLQQHVRTYFDTYDLFLSPAAQVLPFNASLRYPQRVAGTESETYLDWMRSASVLSATALPVLSVPGGFTAEGLPVGFQMAAAHYRDVQLLGWGAAFEQRTQFTAQRPAALR</sequence>
<dbReference type="InterPro" id="IPR023631">
    <property type="entry name" value="Amidase_dom"/>
</dbReference>
<evidence type="ECO:0000313" key="4">
    <source>
        <dbReference type="Proteomes" id="UP000547528"/>
    </source>
</evidence>
<name>A0A7W5TR33_9MICC</name>
<dbReference type="GO" id="GO:0004040">
    <property type="term" value="F:amidase activity"/>
    <property type="evidence" value="ECO:0007669"/>
    <property type="project" value="UniProtKB-EC"/>
</dbReference>
<keyword evidence="3" id="KW-0378">Hydrolase</keyword>
<dbReference type="SUPFAM" id="SSF75304">
    <property type="entry name" value="Amidase signature (AS) enzymes"/>
    <property type="match status" value="1"/>
</dbReference>
<dbReference type="Pfam" id="PF01425">
    <property type="entry name" value="Amidase"/>
    <property type="match status" value="1"/>
</dbReference>
<protein>
    <submittedName>
        <fullName evidence="3">Amidase</fullName>
        <ecNumber evidence="3">3.5.1.4</ecNumber>
    </submittedName>
</protein>
<proteinExistence type="predicted"/>
<dbReference type="PANTHER" id="PTHR11895">
    <property type="entry name" value="TRANSAMIDASE"/>
    <property type="match status" value="1"/>
</dbReference>
<gene>
    <name evidence="3" type="ORF">FHX47_000640</name>
</gene>
<dbReference type="InterPro" id="IPR000120">
    <property type="entry name" value="Amidase"/>
</dbReference>